<comment type="caution">
    <text evidence="3">The sequence shown here is derived from an EMBL/GenBank/DDBJ whole genome shotgun (WGS) entry which is preliminary data.</text>
</comment>
<dbReference type="GO" id="GO:0006487">
    <property type="term" value="P:protein N-linked glycosylation"/>
    <property type="evidence" value="ECO:0007669"/>
    <property type="project" value="TreeGrafter"/>
</dbReference>
<dbReference type="PANTHER" id="PTHR12062">
    <property type="entry name" value="N-ACETYLGLUCOSAMINYLTRANSFERASE VI"/>
    <property type="match status" value="1"/>
</dbReference>
<accession>A0A9X0CER5</accession>
<name>A0A9X0CER5_9CNID</name>
<dbReference type="OrthoDB" id="2016523at2759"/>
<protein>
    <submittedName>
        <fullName evidence="3">Alpha-1,3-mannosyl-glycoprotein 4-beta-N-acetylglucosaminyltransferase C</fullName>
    </submittedName>
</protein>
<dbReference type="GO" id="GO:0008375">
    <property type="term" value="F:acetylglucosaminyltransferase activity"/>
    <property type="evidence" value="ECO:0007669"/>
    <property type="project" value="TreeGrafter"/>
</dbReference>
<proteinExistence type="predicted"/>
<evidence type="ECO:0000259" key="2">
    <source>
        <dbReference type="Pfam" id="PF04666"/>
    </source>
</evidence>
<dbReference type="InterPro" id="IPR006759">
    <property type="entry name" value="Glyco_transf_54"/>
</dbReference>
<evidence type="ECO:0000313" key="3">
    <source>
        <dbReference type="EMBL" id="KAJ7333069.1"/>
    </source>
</evidence>
<dbReference type="Proteomes" id="UP001163046">
    <property type="component" value="Unassembled WGS sequence"/>
</dbReference>
<gene>
    <name evidence="3" type="primary">MGAT4C_4</name>
    <name evidence="3" type="ORF">OS493_018238</name>
</gene>
<evidence type="ECO:0000313" key="4">
    <source>
        <dbReference type="Proteomes" id="UP001163046"/>
    </source>
</evidence>
<feature type="compositionally biased region" description="Basic and acidic residues" evidence="1">
    <location>
        <begin position="98"/>
        <end position="112"/>
    </location>
</feature>
<dbReference type="AlphaFoldDB" id="A0A9X0CER5"/>
<dbReference type="InterPro" id="IPR057279">
    <property type="entry name" value="MGAT4"/>
</dbReference>
<reference evidence="3" key="1">
    <citation type="submission" date="2023-01" db="EMBL/GenBank/DDBJ databases">
        <title>Genome assembly of the deep-sea coral Lophelia pertusa.</title>
        <authorList>
            <person name="Herrera S."/>
            <person name="Cordes E."/>
        </authorList>
    </citation>
    <scope>NUCLEOTIDE SEQUENCE</scope>
    <source>
        <strain evidence="3">USNM1676648</strain>
        <tissue evidence="3">Polyp</tissue>
    </source>
</reference>
<dbReference type="EMBL" id="MU827787">
    <property type="protein sequence ID" value="KAJ7333069.1"/>
    <property type="molecule type" value="Genomic_DNA"/>
</dbReference>
<dbReference type="PANTHER" id="PTHR12062:SF0">
    <property type="entry name" value="ALPHA-1,3-MANNOSYL-GLYCOPROTEIN 4-BETA-N-ACETYLGLUCOSAMINYLTRANSFERASE B"/>
    <property type="match status" value="1"/>
</dbReference>
<feature type="domain" description="MGAT4 conserved region" evidence="2">
    <location>
        <begin position="145"/>
        <end position="385"/>
    </location>
</feature>
<evidence type="ECO:0000256" key="1">
    <source>
        <dbReference type="SAM" id="MobiDB-lite"/>
    </source>
</evidence>
<keyword evidence="4" id="KW-1185">Reference proteome</keyword>
<feature type="region of interest" description="Disordered" evidence="1">
    <location>
        <begin position="98"/>
        <end position="117"/>
    </location>
</feature>
<sequence length="387" mass="45437">MDYVFMFYYSQGLTEYYMHLEDDVTAEPNFMSQIREFIDLKGDTMWDVLAFSNWGFIGMLFRDKDLRILGRFIAQFYSDMPCDWLLYFYTRSRGGKAREENHSRKQRSQEHEMDGEDVNCETSCNQEDIVSCSQNGEVITKSSVREIGKPLTRKVFLTIGIPTVQRTFQNKTESYLVETLNSLLTNSISEEDLEDILIVIFLADTEESARMKVKQELRSNFAKYLEMNVIHVISAPSSFYPPLSGLKSTFNDGPERMYWRSKQSMDYVFMFYYSQGLTEYYMHLEDDVTAEPNFMSQIREFIDLKGDTMWDVLAFSNWGFIGKLFRDKDLRIIGRFIAQFYSDMPCDWLLYFYTHSRGGKILIKDKSAHWKTELFHHVGNQSSSLGT</sequence>
<organism evidence="3 4">
    <name type="scientific">Desmophyllum pertusum</name>
    <dbReference type="NCBI Taxonomy" id="174260"/>
    <lineage>
        <taxon>Eukaryota</taxon>
        <taxon>Metazoa</taxon>
        <taxon>Cnidaria</taxon>
        <taxon>Anthozoa</taxon>
        <taxon>Hexacorallia</taxon>
        <taxon>Scleractinia</taxon>
        <taxon>Caryophylliina</taxon>
        <taxon>Caryophylliidae</taxon>
        <taxon>Desmophyllum</taxon>
    </lineage>
</organism>
<dbReference type="Pfam" id="PF04666">
    <property type="entry name" value="MGAT4_cons"/>
    <property type="match status" value="2"/>
</dbReference>
<feature type="domain" description="MGAT4 conserved region" evidence="2">
    <location>
        <begin position="1"/>
        <end position="94"/>
    </location>
</feature>